<dbReference type="EnsemblMetazoa" id="SCAU001237-RA">
    <property type="protein sequence ID" value="SCAU001237-PA"/>
    <property type="gene ID" value="SCAU001237"/>
</dbReference>
<proteinExistence type="predicted"/>
<feature type="region of interest" description="Disordered" evidence="1">
    <location>
        <begin position="1147"/>
        <end position="1218"/>
    </location>
</feature>
<reference evidence="2" key="1">
    <citation type="submission" date="2020-05" db="UniProtKB">
        <authorList>
            <consortium name="EnsemblMetazoa"/>
        </authorList>
    </citation>
    <scope>IDENTIFICATION</scope>
    <source>
        <strain evidence="2">USDA</strain>
    </source>
</reference>
<evidence type="ECO:0000313" key="3">
    <source>
        <dbReference type="Proteomes" id="UP000095300"/>
    </source>
</evidence>
<organism evidence="2 3">
    <name type="scientific">Stomoxys calcitrans</name>
    <name type="common">Stable fly</name>
    <name type="synonym">Conops calcitrans</name>
    <dbReference type="NCBI Taxonomy" id="35570"/>
    <lineage>
        <taxon>Eukaryota</taxon>
        <taxon>Metazoa</taxon>
        <taxon>Ecdysozoa</taxon>
        <taxon>Arthropoda</taxon>
        <taxon>Hexapoda</taxon>
        <taxon>Insecta</taxon>
        <taxon>Pterygota</taxon>
        <taxon>Neoptera</taxon>
        <taxon>Endopterygota</taxon>
        <taxon>Diptera</taxon>
        <taxon>Brachycera</taxon>
        <taxon>Muscomorpha</taxon>
        <taxon>Muscoidea</taxon>
        <taxon>Muscidae</taxon>
        <taxon>Stomoxys</taxon>
    </lineage>
</organism>
<feature type="compositionally biased region" description="Basic and acidic residues" evidence="1">
    <location>
        <begin position="753"/>
        <end position="777"/>
    </location>
</feature>
<dbReference type="PANTHER" id="PTHR40552:SF6">
    <property type="entry name" value="FI09606P-RELATED"/>
    <property type="match status" value="1"/>
</dbReference>
<accession>A0A1I8NQV9</accession>
<name>A0A1I8NQV9_STOCA</name>
<feature type="compositionally biased region" description="Basic and acidic residues" evidence="1">
    <location>
        <begin position="1167"/>
        <end position="1187"/>
    </location>
</feature>
<dbReference type="VEuPathDB" id="VectorBase:SCAU001237"/>
<feature type="region of interest" description="Disordered" evidence="1">
    <location>
        <begin position="141"/>
        <end position="161"/>
    </location>
</feature>
<protein>
    <submittedName>
        <fullName evidence="2">Uncharacterized protein</fullName>
    </submittedName>
</protein>
<dbReference type="STRING" id="35570.A0A1I8NQV9"/>
<dbReference type="KEGG" id="scac:106090394"/>
<keyword evidence="3" id="KW-1185">Reference proteome</keyword>
<evidence type="ECO:0000313" key="2">
    <source>
        <dbReference type="EnsemblMetazoa" id="SCAU001237-PA"/>
    </source>
</evidence>
<dbReference type="Proteomes" id="UP000095300">
    <property type="component" value="Unassembled WGS sequence"/>
</dbReference>
<evidence type="ECO:0000256" key="1">
    <source>
        <dbReference type="SAM" id="MobiDB-lite"/>
    </source>
</evidence>
<dbReference type="PANTHER" id="PTHR40552">
    <property type="entry name" value="AT05186P-RELATED"/>
    <property type="match status" value="1"/>
</dbReference>
<feature type="compositionally biased region" description="Basic residues" evidence="1">
    <location>
        <begin position="1151"/>
        <end position="1160"/>
    </location>
</feature>
<feature type="region of interest" description="Disordered" evidence="1">
    <location>
        <begin position="747"/>
        <end position="777"/>
    </location>
</feature>
<dbReference type="Gene3D" id="3.90.70.120">
    <property type="match status" value="2"/>
</dbReference>
<dbReference type="OrthoDB" id="8062037at2759"/>
<gene>
    <name evidence="2" type="primary">106090394</name>
</gene>
<sequence length="1742" mass="199491">MYKKFVPLNSTKSPTKNPYEVRTFMGEPLQAPRPEWRSENCGSESMCRGLNQNSVIGKVLTLEEEVRKFHHRPQPNAFARRGHSKCKKDDSVLACVVPQRSPEHLKLHARLRENYLKAQSVMSEYSHAHDMNGIYSHHSAAIKLDSPPGGSEDDNEGDGDNVNCHLELASPECSREMFYVPTPRILEIKRPKSGIFVNESQAPDFNARDGTPFSHYNPRVLQEQFDAQNLEKIDVIPGSNKRDLWTWNLGVQRRESELDRRFIEAAVPKFDCDDIELTVYSIPQDLEKTFSARILFGTKALQPEPEPRRQRSFNRPLEMACLYAAFVESFRLNADFWSSETMDNILKMGEKLLAKSHKLNYKSMDNDYDILPQIVERQAEIGLKTHFCGPLKSEPNIYKALTLYFSKYNACVLCSKNLYLLIWKRCRNVFDIFDPNGRGENCERNFERGKCAHISTNFVEHLVHLIVNLSQTDMEGDFKLYQILLVSFGKLLQSVAKKPFAKNVHKIWTVVNESFALIPGCNNGLFQPSSALVPNPSMLISVMAILYSLIERPNVWKPDTIDELIRLGTAYHKSLRRKLKLKDNQHVHITDLPDKYVLGTYKASLKKDPFFYNGTLSEYCQKFSDSLLSCGLSELFHENWEAALIQIDNSVLSVWRDNELFYVYDAFRRGKVGQVLDPDDYMSKGVAVLQMHSSFDSLLRVLCEKALHMRRGGKFFIHAINVGCIKPLMDGKPRKLRYPKLKLTPQAHMGGEATKDEDAEGDRGDDTKASKKMEKSKKDKKKMLKVCSIESLKEHERLPAYDNVDVVEGLVDDVVGNIICLFPEPTVARPKLYKSATQVLLRSDKEYLEQLKYMVQHDQDYDNVNASFPTEKPEDELPTVTLEQELTIASNFNGLSDGAWVIFGSTALPRRVEEQTKVRGLISAVVAVALTSRYNISTWNSALIDYALNATETFGNDFHVYQYTLGVVLSGKIPSLSLGRRNYRFKVQKVFKSDLEKTLRQALLENLVDYNRLLVICQRFSCAIVKRYNFLYMFVGYPVNSVGYRHCKGKGPACLLRFAELDTLIRRIEYGCNPQGCDVTNYVVMPLKVYDITSDNFSRYRQWPAKMEQRMYDEALHERKRLDESKKSKLEFLESELQKETERLEDFRNSKAAKRHKRTKLQAYHAETVESDAKTADVSEQQDHESSETVIPEGNVQSSTKHTIAGKSTKASSHECPPPRPLLYGYRLREKDYLYKIQGSKFLQRRAECLLDEVKPCFFASTLAILYAIVRPHNQWTSQRVDQVIDSALILSDHIENASASFEKIIKHVSVDDYTFDIWIKTFEPKGLVGNLAQNLERATKLRKQMLLHTANCTYAVYKDDYYHLFDPYPSMEILDNIPANDEVGGGVPKPHKDVVLKATRRYGERNTASWILFADAESMVHYMDQRCCSATWKEEGDYSYMVVDVISYKKSPLTANVLQLLTGSEGVCNVPGEEETGICAHNETIAWLEHCLPIWSRLNKRNSAGIYRGMMASKFKNYDIEIENRLWSLWANLHPQAAVFDESSRGKQYLACCVVSLCAVRLFRLVDWSAQLLDSIVINGDAYHRQSVQDIATTDYEIMAEDLDTEYMLDNVRFSIHLEPVCYGKLYGRPHFNRLNLAQALMYFFGNHRFGLLQSSRKCLAFGYIPAHDGGYFMFDCQGRDRPLFPSGQGAAYVLRTKYLEILLYCMVVTLNIPFYNVEFTLHTVETFADNESVAEDTVGN</sequence>